<dbReference type="EMBL" id="ABCS01000062">
    <property type="protein sequence ID" value="EDM76604.1"/>
    <property type="molecule type" value="Genomic_DNA"/>
</dbReference>
<evidence type="ECO:0000256" key="2">
    <source>
        <dbReference type="ARBA" id="ARBA00023125"/>
    </source>
</evidence>
<evidence type="ECO:0000313" key="7">
    <source>
        <dbReference type="Proteomes" id="UP000005801"/>
    </source>
</evidence>
<keyword evidence="1" id="KW-0805">Transcription regulation</keyword>
<dbReference type="AlphaFoldDB" id="A6GC42"/>
<accession>A6GC42</accession>
<evidence type="ECO:0000256" key="4">
    <source>
        <dbReference type="PROSITE-ProRule" id="PRU00335"/>
    </source>
</evidence>
<dbReference type="GO" id="GO:0000976">
    <property type="term" value="F:transcription cis-regulatory region binding"/>
    <property type="evidence" value="ECO:0007669"/>
    <property type="project" value="TreeGrafter"/>
</dbReference>
<keyword evidence="3" id="KW-0804">Transcription</keyword>
<gene>
    <name evidence="6" type="ORF">PPSIR1_24389</name>
</gene>
<dbReference type="PROSITE" id="PS50977">
    <property type="entry name" value="HTH_TETR_2"/>
    <property type="match status" value="1"/>
</dbReference>
<evidence type="ECO:0000256" key="1">
    <source>
        <dbReference type="ARBA" id="ARBA00023015"/>
    </source>
</evidence>
<keyword evidence="2 4" id="KW-0238">DNA-binding</keyword>
<sequence length="188" mass="20367">MSRRGQDTRARIAAAALELLRERGSTGLTMRQVATRTGLSLSNVQYHFKSREQLLVGITEHHLELCSASMRQGLEQAGGVTLGAVLRVSLCDEAVRATAPAFRELFALARVEAGVRERLDAHYAHSLEALVELLGSSSDAPHERLFEVGTLVMTSIEGAYLLARATPVTPERLAACLEETVDRMLAGA</sequence>
<dbReference type="SUPFAM" id="SSF46689">
    <property type="entry name" value="Homeodomain-like"/>
    <property type="match status" value="1"/>
</dbReference>
<evidence type="ECO:0000259" key="5">
    <source>
        <dbReference type="PROSITE" id="PS50977"/>
    </source>
</evidence>
<proteinExistence type="predicted"/>
<dbReference type="PANTHER" id="PTHR30055">
    <property type="entry name" value="HTH-TYPE TRANSCRIPTIONAL REGULATOR RUTR"/>
    <property type="match status" value="1"/>
</dbReference>
<feature type="domain" description="HTH tetR-type" evidence="5">
    <location>
        <begin position="6"/>
        <end position="66"/>
    </location>
</feature>
<name>A6GC42_9BACT</name>
<comment type="caution">
    <text evidence="6">The sequence shown here is derived from an EMBL/GenBank/DDBJ whole genome shotgun (WGS) entry which is preliminary data.</text>
</comment>
<dbReference type="Gene3D" id="1.10.357.10">
    <property type="entry name" value="Tetracycline Repressor, domain 2"/>
    <property type="match status" value="1"/>
</dbReference>
<evidence type="ECO:0000256" key="3">
    <source>
        <dbReference type="ARBA" id="ARBA00023163"/>
    </source>
</evidence>
<protein>
    <submittedName>
        <fullName evidence="6">Transcriptional regulator, TetR family protein</fullName>
    </submittedName>
</protein>
<dbReference type="RefSeq" id="WP_006974283.1">
    <property type="nucleotide sequence ID" value="NZ_ABCS01000062.1"/>
</dbReference>
<organism evidence="6 7">
    <name type="scientific">Plesiocystis pacifica SIR-1</name>
    <dbReference type="NCBI Taxonomy" id="391625"/>
    <lineage>
        <taxon>Bacteria</taxon>
        <taxon>Pseudomonadati</taxon>
        <taxon>Myxococcota</taxon>
        <taxon>Polyangia</taxon>
        <taxon>Nannocystales</taxon>
        <taxon>Nannocystaceae</taxon>
        <taxon>Plesiocystis</taxon>
    </lineage>
</organism>
<dbReference type="OrthoDB" id="9790413at2"/>
<dbReference type="Pfam" id="PF00440">
    <property type="entry name" value="TetR_N"/>
    <property type="match status" value="1"/>
</dbReference>
<dbReference type="STRING" id="391625.PPSIR1_24389"/>
<reference evidence="6 7" key="1">
    <citation type="submission" date="2007-06" db="EMBL/GenBank/DDBJ databases">
        <authorList>
            <person name="Shimkets L."/>
            <person name="Ferriera S."/>
            <person name="Johnson J."/>
            <person name="Kravitz S."/>
            <person name="Beeson K."/>
            <person name="Sutton G."/>
            <person name="Rogers Y.-H."/>
            <person name="Friedman R."/>
            <person name="Frazier M."/>
            <person name="Venter J.C."/>
        </authorList>
    </citation>
    <scope>NUCLEOTIDE SEQUENCE [LARGE SCALE GENOMIC DNA]</scope>
    <source>
        <strain evidence="6 7">SIR-1</strain>
    </source>
</reference>
<dbReference type="PRINTS" id="PR00455">
    <property type="entry name" value="HTHTETR"/>
</dbReference>
<dbReference type="InterPro" id="IPR009057">
    <property type="entry name" value="Homeodomain-like_sf"/>
</dbReference>
<dbReference type="PANTHER" id="PTHR30055:SF234">
    <property type="entry name" value="HTH-TYPE TRANSCRIPTIONAL REGULATOR BETI"/>
    <property type="match status" value="1"/>
</dbReference>
<dbReference type="GO" id="GO:0003700">
    <property type="term" value="F:DNA-binding transcription factor activity"/>
    <property type="evidence" value="ECO:0007669"/>
    <property type="project" value="TreeGrafter"/>
</dbReference>
<dbReference type="InterPro" id="IPR001647">
    <property type="entry name" value="HTH_TetR"/>
</dbReference>
<feature type="DNA-binding region" description="H-T-H motif" evidence="4">
    <location>
        <begin position="29"/>
        <end position="48"/>
    </location>
</feature>
<keyword evidence="7" id="KW-1185">Reference proteome</keyword>
<evidence type="ECO:0000313" key="6">
    <source>
        <dbReference type="EMBL" id="EDM76604.1"/>
    </source>
</evidence>
<dbReference type="eggNOG" id="COG1309">
    <property type="taxonomic scope" value="Bacteria"/>
</dbReference>
<dbReference type="Proteomes" id="UP000005801">
    <property type="component" value="Unassembled WGS sequence"/>
</dbReference>
<dbReference type="InterPro" id="IPR050109">
    <property type="entry name" value="HTH-type_TetR-like_transc_reg"/>
</dbReference>